<evidence type="ECO:0000313" key="2">
    <source>
        <dbReference type="EMBL" id="TEB45136.1"/>
    </source>
</evidence>
<protein>
    <submittedName>
        <fullName evidence="2">Uncharacterized protein</fullName>
    </submittedName>
</protein>
<comment type="caution">
    <text evidence="2">The sequence shown here is derived from an EMBL/GenBank/DDBJ whole genome shotgun (WGS) entry which is preliminary data.</text>
</comment>
<keyword evidence="1" id="KW-1133">Transmembrane helix</keyword>
<feature type="transmembrane region" description="Helical" evidence="1">
    <location>
        <begin position="32"/>
        <end position="49"/>
    </location>
</feature>
<feature type="transmembrane region" description="Helical" evidence="1">
    <location>
        <begin position="56"/>
        <end position="75"/>
    </location>
</feature>
<keyword evidence="1" id="KW-0812">Transmembrane</keyword>
<evidence type="ECO:0000256" key="1">
    <source>
        <dbReference type="SAM" id="Phobius"/>
    </source>
</evidence>
<reference evidence="2 3" key="1">
    <citation type="journal article" date="2018" name="Syst. Appl. Microbiol.">
        <title>Flavobacterium circumlabens sp. nov. and Flavobacterium cupreum sp. nov., two psychrotrophic species isolated from Antarctic environmental samples.</title>
        <authorList>
            <person name="Kralova S."/>
            <person name="Busse H.J."/>
            <person name="Svec P."/>
            <person name="Maslanova I."/>
            <person name="Stankova E."/>
            <person name="Bartak M."/>
            <person name="Sedlacek I."/>
        </authorList>
    </citation>
    <scope>NUCLEOTIDE SEQUENCE [LARGE SCALE GENOMIC DNA]</scope>
    <source>
        <strain evidence="2 3">CCM 8828</strain>
    </source>
</reference>
<keyword evidence="1" id="KW-0472">Membrane</keyword>
<accession>A0A4Y7UFJ5</accession>
<dbReference type="Proteomes" id="UP000298340">
    <property type="component" value="Unassembled WGS sequence"/>
</dbReference>
<organism evidence="2 3">
    <name type="scientific">Flavobacterium circumlabens</name>
    <dbReference type="NCBI Taxonomy" id="2133765"/>
    <lineage>
        <taxon>Bacteria</taxon>
        <taxon>Pseudomonadati</taxon>
        <taxon>Bacteroidota</taxon>
        <taxon>Flavobacteriia</taxon>
        <taxon>Flavobacteriales</taxon>
        <taxon>Flavobacteriaceae</taxon>
        <taxon>Flavobacterium</taxon>
    </lineage>
</organism>
<name>A0A4Y7UFJ5_9FLAO</name>
<sequence>MCFHSLYLKTKNKREEPSLYWEGFLCFYNDRMFIPVTLLIFVFQRLFYFKKQMNKTILVVAIISTIVFFMIRQMVYKPYMWKKAIHTEAHKLQVGSFIFSKQRGSNGSQSFENKYFVFKVIEINGDFVRLSVIRKLSEKGTIAQGDFSITSSHYKTLKENITNLLITPIQQEDLYKGDGPRYELNNYLLQQYPNLKKSRYYYEDIPEENKNKPLPANAMELNMYFSLVYSKKEIIENQKLTPWIMNNSLKNEPEIANGLSQKIDLILNK</sequence>
<gene>
    <name evidence="2" type="ORF">D0809_08145</name>
</gene>
<proteinExistence type="predicted"/>
<evidence type="ECO:0000313" key="3">
    <source>
        <dbReference type="Proteomes" id="UP000298340"/>
    </source>
</evidence>
<dbReference type="AlphaFoldDB" id="A0A4Y7UFJ5"/>
<dbReference type="EMBL" id="QWDN01000002">
    <property type="protein sequence ID" value="TEB45136.1"/>
    <property type="molecule type" value="Genomic_DNA"/>
</dbReference>